<protein>
    <submittedName>
        <fullName evidence="3">Integral membrane protein</fullName>
    </submittedName>
</protein>
<gene>
    <name evidence="3" type="ORF">B0J12DRAFT_692660</name>
</gene>
<dbReference type="PANTHER" id="PTHR37013">
    <property type="entry name" value="INTEGRAL MEMBRANE PROTEIN (AFU_ORTHOLOGUE AFUA_1G05950)-RELATED"/>
    <property type="match status" value="1"/>
</dbReference>
<keyword evidence="1" id="KW-1133">Transmembrane helix</keyword>
<feature type="transmembrane region" description="Helical" evidence="1">
    <location>
        <begin position="46"/>
        <end position="69"/>
    </location>
</feature>
<evidence type="ECO:0000256" key="1">
    <source>
        <dbReference type="SAM" id="Phobius"/>
    </source>
</evidence>
<dbReference type="Pfam" id="PF24802">
    <property type="entry name" value="DUF7703"/>
    <property type="match status" value="1"/>
</dbReference>
<keyword evidence="1" id="KW-0812">Transmembrane</keyword>
<keyword evidence="4" id="KW-1185">Reference proteome</keyword>
<name>A0ABQ8FP98_9PEZI</name>
<dbReference type="Proteomes" id="UP000774617">
    <property type="component" value="Unassembled WGS sequence"/>
</dbReference>
<accession>A0ABQ8FP98</accession>
<feature type="transmembrane region" description="Helical" evidence="1">
    <location>
        <begin position="110"/>
        <end position="134"/>
    </location>
</feature>
<feature type="transmembrane region" description="Helical" evidence="1">
    <location>
        <begin position="75"/>
        <end position="98"/>
    </location>
</feature>
<dbReference type="PANTHER" id="PTHR37013:SF3">
    <property type="entry name" value="INTEGRAL MEMBRANE PROTEIN (AFU_ORTHOLOGUE AFUA_1G05950)"/>
    <property type="match status" value="1"/>
</dbReference>
<feature type="transmembrane region" description="Helical" evidence="1">
    <location>
        <begin position="192"/>
        <end position="212"/>
    </location>
</feature>
<comment type="caution">
    <text evidence="3">The sequence shown here is derived from an EMBL/GenBank/DDBJ whole genome shotgun (WGS) entry which is preliminary data.</text>
</comment>
<dbReference type="EMBL" id="JAGTJR010000148">
    <property type="protein sequence ID" value="KAH7001750.1"/>
    <property type="molecule type" value="Genomic_DNA"/>
</dbReference>
<evidence type="ECO:0000313" key="4">
    <source>
        <dbReference type="Proteomes" id="UP000774617"/>
    </source>
</evidence>
<organism evidence="3 4">
    <name type="scientific">Macrophomina phaseolina</name>
    <dbReference type="NCBI Taxonomy" id="35725"/>
    <lineage>
        <taxon>Eukaryota</taxon>
        <taxon>Fungi</taxon>
        <taxon>Dikarya</taxon>
        <taxon>Ascomycota</taxon>
        <taxon>Pezizomycotina</taxon>
        <taxon>Dothideomycetes</taxon>
        <taxon>Dothideomycetes incertae sedis</taxon>
        <taxon>Botryosphaeriales</taxon>
        <taxon>Botryosphaeriaceae</taxon>
        <taxon>Macrophomina</taxon>
    </lineage>
</organism>
<feature type="transmembrane region" description="Helical" evidence="1">
    <location>
        <begin position="154"/>
        <end position="172"/>
    </location>
</feature>
<feature type="domain" description="DUF7703" evidence="2">
    <location>
        <begin position="5"/>
        <end position="250"/>
    </location>
</feature>
<sequence>MAGETGPFHVSLPIAMTMAGFFAISCYNTIEIFVMIYYTFKRHRSLYFWSMVVASCGILVHAVAQLLRYFRLAPNFPMCVITVAGWWAMVTGQSVMLYSRLHLVTSNERMIRCVLLMIITNVCILHFPTTVLFFGSNLASPKPFVKPFIVYEKIQLMGFCIQESIISALYIWETIHVLRPVLTIKGPRERTVIWHLVFVNGLVVLLDVSLVATEYTNHFDIQTTYKPVVYSIKLKMEFIVLNRLLSIIQDRSGTRSCCRGSCCYAIARPTLYRSNGLTSMAIQSSSDHTDIKPPSTAKLNPCSMPLPEPPEQSAGTACVDMHRELVETESIELLRYHAQMGDLRERGGTDTQAQYGGLRFS</sequence>
<reference evidence="3 4" key="1">
    <citation type="journal article" date="2021" name="Nat. Commun.">
        <title>Genetic determinants of endophytism in the Arabidopsis root mycobiome.</title>
        <authorList>
            <person name="Mesny F."/>
            <person name="Miyauchi S."/>
            <person name="Thiergart T."/>
            <person name="Pickel B."/>
            <person name="Atanasova L."/>
            <person name="Karlsson M."/>
            <person name="Huettel B."/>
            <person name="Barry K.W."/>
            <person name="Haridas S."/>
            <person name="Chen C."/>
            <person name="Bauer D."/>
            <person name="Andreopoulos W."/>
            <person name="Pangilinan J."/>
            <person name="LaButti K."/>
            <person name="Riley R."/>
            <person name="Lipzen A."/>
            <person name="Clum A."/>
            <person name="Drula E."/>
            <person name="Henrissat B."/>
            <person name="Kohler A."/>
            <person name="Grigoriev I.V."/>
            <person name="Martin F.M."/>
            <person name="Hacquard S."/>
        </authorList>
    </citation>
    <scope>NUCLEOTIDE SEQUENCE [LARGE SCALE GENOMIC DNA]</scope>
    <source>
        <strain evidence="3 4">MPI-SDFR-AT-0080</strain>
    </source>
</reference>
<dbReference type="InterPro" id="IPR056120">
    <property type="entry name" value="DUF7703"/>
</dbReference>
<evidence type="ECO:0000313" key="3">
    <source>
        <dbReference type="EMBL" id="KAH7001750.1"/>
    </source>
</evidence>
<evidence type="ECO:0000259" key="2">
    <source>
        <dbReference type="Pfam" id="PF24802"/>
    </source>
</evidence>
<proteinExistence type="predicted"/>
<feature type="transmembrane region" description="Helical" evidence="1">
    <location>
        <begin position="12"/>
        <end position="34"/>
    </location>
</feature>
<keyword evidence="1" id="KW-0472">Membrane</keyword>